<sequence>MTQAARRWRAPLAFFRSRRALPPRHSCERLHPAPSVGVNPWRLRAPFLRSLQPLAQARMAGAT</sequence>
<evidence type="ECO:0000313" key="1">
    <source>
        <dbReference type="EMBL" id="AGL84172.1"/>
    </source>
</evidence>
<evidence type="ECO:0000313" key="2">
    <source>
        <dbReference type="Proteomes" id="UP000013940"/>
    </source>
</evidence>
<dbReference type="Proteomes" id="UP000013940">
    <property type="component" value="Chromosome"/>
</dbReference>
<name>A0A2C9EKJ1_PSEPH</name>
<gene>
    <name evidence="1" type="ORF">PFLCHA0_c24010</name>
</gene>
<protein>
    <submittedName>
        <fullName evidence="1">Uncharacterized protein</fullName>
    </submittedName>
</protein>
<accession>A0A2C9EKJ1</accession>
<proteinExistence type="predicted"/>
<dbReference type="EMBL" id="CP003190">
    <property type="protein sequence ID" value="AGL84172.1"/>
    <property type="molecule type" value="Genomic_DNA"/>
</dbReference>
<dbReference type="HOGENOM" id="CLU_2882536_0_0_6"/>
<dbReference type="AlphaFoldDB" id="A0A2C9EKJ1"/>
<dbReference type="KEGG" id="pprc:PFLCHA0_c24010"/>
<reference evidence="2" key="1">
    <citation type="journal article" date="2014" name="Genome Announc.">
        <title>Full-genome sequence of the plant growth-promoting bacterium Pseudomonas protegens CHA0.</title>
        <authorList>
            <person name="Jousset A."/>
            <person name="Schuldes J."/>
            <person name="Keel C."/>
            <person name="Maurhofer M."/>
            <person name="Daniel R."/>
            <person name="Scheu S."/>
            <person name="Thuermer A."/>
        </authorList>
    </citation>
    <scope>NUCLEOTIDE SEQUENCE [LARGE SCALE GENOMIC DNA]</scope>
    <source>
        <strain evidence="2">DSM 19095 / LMG 27888 / CFBP 6595 / CHA0</strain>
    </source>
</reference>
<organism evidence="1 2">
    <name type="scientific">Pseudomonas protegens (strain DSM 19095 / LMG 27888 / CFBP 6595 / CHA0)</name>
    <dbReference type="NCBI Taxonomy" id="1124983"/>
    <lineage>
        <taxon>Bacteria</taxon>
        <taxon>Pseudomonadati</taxon>
        <taxon>Pseudomonadota</taxon>
        <taxon>Gammaproteobacteria</taxon>
        <taxon>Pseudomonadales</taxon>
        <taxon>Pseudomonadaceae</taxon>
        <taxon>Pseudomonas</taxon>
    </lineage>
</organism>